<dbReference type="RefSeq" id="WP_184203112.1">
    <property type="nucleotide sequence ID" value="NZ_JACHGW010000005.1"/>
</dbReference>
<dbReference type="PROSITE" id="PS51257">
    <property type="entry name" value="PROKAR_LIPOPROTEIN"/>
    <property type="match status" value="1"/>
</dbReference>
<dbReference type="Proteomes" id="UP000520814">
    <property type="component" value="Unassembled WGS sequence"/>
</dbReference>
<evidence type="ECO:0008006" key="4">
    <source>
        <dbReference type="Google" id="ProtNLM"/>
    </source>
</evidence>
<feature type="signal peptide" evidence="1">
    <location>
        <begin position="1"/>
        <end position="21"/>
    </location>
</feature>
<gene>
    <name evidence="2" type="ORF">HNQ39_004958</name>
</gene>
<sequence length="324" mass="34305">MRSRLLWFSAASLLIALSGCAKVGTTTDIKADGSFTRTVVYRGSAPSTDGFTMGPTLDDIVAPPRTPGWQVTRAKDPKNDSELVLTATKAFAPGETLTDDLALKAPPKKDAPTSTPPTFVLGNTVAVTKLPNGTIAYRETIRWRGPRPSELATPDPTFLAALSSAVPALDKAGQVAVEKRVHQSVWQALFGPGEPLIGLLMTHPELGEFRLKRRLSDSLLAALQDALGNKLTEAERRAAVQKLVTSLTDDVKDKTKKQVNAGPSGSGSSDDTLVALLIKARFPGKVLQTNGELDPATGEVIWGLFSQAAAAGDVVLTAVCEPEK</sequence>
<accession>A0A7W9SUM5</accession>
<name>A0A7W9SUM5_ARMRO</name>
<evidence type="ECO:0000313" key="2">
    <source>
        <dbReference type="EMBL" id="MBB6053126.1"/>
    </source>
</evidence>
<evidence type="ECO:0000313" key="3">
    <source>
        <dbReference type="Proteomes" id="UP000520814"/>
    </source>
</evidence>
<feature type="chain" id="PRO_5030775661" description="Lipoprotein" evidence="1">
    <location>
        <begin position="22"/>
        <end position="324"/>
    </location>
</feature>
<keyword evidence="1" id="KW-0732">Signal</keyword>
<evidence type="ECO:0000256" key="1">
    <source>
        <dbReference type="SAM" id="SignalP"/>
    </source>
</evidence>
<proteinExistence type="predicted"/>
<organism evidence="2 3">
    <name type="scientific">Armatimonas rosea</name>
    <dbReference type="NCBI Taxonomy" id="685828"/>
    <lineage>
        <taxon>Bacteria</taxon>
        <taxon>Bacillati</taxon>
        <taxon>Armatimonadota</taxon>
        <taxon>Armatimonadia</taxon>
        <taxon>Armatimonadales</taxon>
        <taxon>Armatimonadaceae</taxon>
        <taxon>Armatimonas</taxon>
    </lineage>
</organism>
<dbReference type="AlphaFoldDB" id="A0A7W9SUM5"/>
<keyword evidence="3" id="KW-1185">Reference proteome</keyword>
<comment type="caution">
    <text evidence="2">The sequence shown here is derived from an EMBL/GenBank/DDBJ whole genome shotgun (WGS) entry which is preliminary data.</text>
</comment>
<reference evidence="2 3" key="1">
    <citation type="submission" date="2020-08" db="EMBL/GenBank/DDBJ databases">
        <title>Genomic Encyclopedia of Type Strains, Phase IV (KMG-IV): sequencing the most valuable type-strain genomes for metagenomic binning, comparative biology and taxonomic classification.</title>
        <authorList>
            <person name="Goeker M."/>
        </authorList>
    </citation>
    <scope>NUCLEOTIDE SEQUENCE [LARGE SCALE GENOMIC DNA]</scope>
    <source>
        <strain evidence="2 3">DSM 23562</strain>
    </source>
</reference>
<protein>
    <recommendedName>
        <fullName evidence="4">Lipoprotein</fullName>
    </recommendedName>
</protein>
<dbReference type="EMBL" id="JACHGW010000005">
    <property type="protein sequence ID" value="MBB6053126.1"/>
    <property type="molecule type" value="Genomic_DNA"/>
</dbReference>